<proteinExistence type="predicted"/>
<comment type="caution">
    <text evidence="1">The sequence shown here is derived from an EMBL/GenBank/DDBJ whole genome shotgun (WGS) entry which is preliminary data.</text>
</comment>
<keyword evidence="2" id="KW-1185">Reference proteome</keyword>
<name>A0ABS2P3U2_9BACI</name>
<dbReference type="Proteomes" id="UP000737402">
    <property type="component" value="Unassembled WGS sequence"/>
</dbReference>
<evidence type="ECO:0000313" key="2">
    <source>
        <dbReference type="Proteomes" id="UP000737402"/>
    </source>
</evidence>
<organism evidence="1 2">
    <name type="scientific">Sutcliffiella tianshenii</name>
    <dbReference type="NCBI Taxonomy" id="1463404"/>
    <lineage>
        <taxon>Bacteria</taxon>
        <taxon>Bacillati</taxon>
        <taxon>Bacillota</taxon>
        <taxon>Bacilli</taxon>
        <taxon>Bacillales</taxon>
        <taxon>Bacillaceae</taxon>
        <taxon>Sutcliffiella</taxon>
    </lineage>
</organism>
<gene>
    <name evidence="1" type="ORF">JOC95_003530</name>
</gene>
<accession>A0ABS2P3U2</accession>
<evidence type="ECO:0000313" key="1">
    <source>
        <dbReference type="EMBL" id="MBM7621641.1"/>
    </source>
</evidence>
<dbReference type="EMBL" id="JAFBED010000009">
    <property type="protein sequence ID" value="MBM7621641.1"/>
    <property type="molecule type" value="Genomic_DNA"/>
</dbReference>
<reference evidence="1 2" key="1">
    <citation type="submission" date="2021-01" db="EMBL/GenBank/DDBJ databases">
        <title>Genomic Encyclopedia of Type Strains, Phase IV (KMG-IV): sequencing the most valuable type-strain genomes for metagenomic binning, comparative biology and taxonomic classification.</title>
        <authorList>
            <person name="Goeker M."/>
        </authorList>
    </citation>
    <scope>NUCLEOTIDE SEQUENCE [LARGE SCALE GENOMIC DNA]</scope>
    <source>
        <strain evidence="1 2">DSM 25879</strain>
    </source>
</reference>
<sequence length="77" mass="8466">MELAALFVCRSGPCTARVKIDPIIGKCSIEREKCPIEFENSSIEFKKSSIDLKKSPIDLKKSSIDSHSTAPNPKTLS</sequence>
<protein>
    <submittedName>
        <fullName evidence="1">Uncharacterized protein</fullName>
    </submittedName>
</protein>